<dbReference type="Pfam" id="PF18911">
    <property type="entry name" value="PKD_4"/>
    <property type="match status" value="1"/>
</dbReference>
<dbReference type="EMBL" id="CP113361">
    <property type="protein sequence ID" value="WAI01811.1"/>
    <property type="molecule type" value="Genomic_DNA"/>
</dbReference>
<evidence type="ECO:0000256" key="1">
    <source>
        <dbReference type="ARBA" id="ARBA00004906"/>
    </source>
</evidence>
<evidence type="ECO:0000256" key="4">
    <source>
        <dbReference type="SAM" id="MobiDB-lite"/>
    </source>
</evidence>
<dbReference type="InterPro" id="IPR022409">
    <property type="entry name" value="PKD/Chitinase_dom"/>
</dbReference>
<dbReference type="AlphaFoldDB" id="A0A9X9T8V1"/>
<dbReference type="NCBIfam" id="TIGR03804">
    <property type="entry name" value="para_beta_helix"/>
    <property type="match status" value="1"/>
</dbReference>
<comment type="pathway">
    <text evidence="1">Protein modification; protein ubiquitination.</text>
</comment>
<dbReference type="Pfam" id="PF05048">
    <property type="entry name" value="NosD"/>
    <property type="match status" value="1"/>
</dbReference>
<accession>A0A9X9T8V1</accession>
<dbReference type="SUPFAM" id="SSF49299">
    <property type="entry name" value="PKD domain"/>
    <property type="match status" value="1"/>
</dbReference>
<dbReference type="InterPro" id="IPR006626">
    <property type="entry name" value="PbH1"/>
</dbReference>
<dbReference type="GeneID" id="76833987"/>
<name>A0A9X9T8V1_METOG</name>
<sequence>MTNRHPHSRGALLTLPGIILILCICTPAMAATITVGPDGDYTGIQAAIDNATAGDTILVTAGTYAEAIDVNKTLTIRGVNGTPAVGKADAYASVRITADDIILENFRITTGKRWDVWVGGNNLSLYTLNMTGHDPAYTGDPVILAGDVAGLLVDGCTLETSGAMGILTNDVPECVLRDSAVIVRNDEEREAGIGFWAKYNETSSFGPQITNTTFIGGSIRILCMGSYVHGITVADNTVRNSECEGILVIGHVKDELPYPTTNVTIVGNHVSGSESLNANIMIEYCADGRFEDNLVEDSYEGADGIYLQYLDNFLIQGNTVQNATVDATKGMCAVNLEVVTNSVISGNTVTNVDPYGFWYAPGPNFLPNLTFDTTNTADGRPVRYYEAANGVSLNGEEIAMLLALSSSDIQVTDCTIANAGLGAGIYGCSDLTITGNTFRETNNGMMLIDSSDSVIRENTFNESFFAMGVGDNDNTLITQNTFSGYMDSGMVIHCGDPDGVTISENLFEGSMIGSDQGVAGMDATAYGIDLVNNTFTGNSRGILLGLSSGLTFRDNCILDNRVGVNLLGACNNVFLNNTIINTEDNFVGIILNNAEAPGSGPCSDNLFSNNYIESDVPLYAFYLTGSQAEEPYEFGPLWGPEIVPPALAEPEAKFHNDWNVTKTAGTNIVGGPFLGGNYWATPNGTGWSQVTPDRGDGFCTEPFAYNENNTDYLPLHLYVDPTPVANFTFSPATGDLPLTVTFTDTSTGNITNWSWSFGDGATSELQHPEHIYETAGLYSVTLNVTGPAGESELTRPDAISVHPYGDGDDDSRSAPAVATGTGSLYTNSRGLVLQELMVFAGDSTGELTVPSGSVALDGEGDPLTGVTIAPSELPSDGAGGQFAFAGYAYTCSPDGATFSPAADLVFTFTEAQWADLMADGRPLVVTYYNEETGVYEALLTTVDAATRTVTAEVTHFSSFILMYRSAVVEDTPVATSAPTAVSPTTVSPTATVQETPETPATSEMTPTPGEATPFPVTGALGALLVFAVCACAGRRR</sequence>
<dbReference type="InterPro" id="IPR022441">
    <property type="entry name" value="Para_beta_helix_rpt-2"/>
</dbReference>
<protein>
    <submittedName>
        <fullName evidence="7">Right-handed parallel beta-helix repeat-containing protein</fullName>
    </submittedName>
</protein>
<keyword evidence="5" id="KW-0812">Transmembrane</keyword>
<dbReference type="InterPro" id="IPR013783">
    <property type="entry name" value="Ig-like_fold"/>
</dbReference>
<dbReference type="InterPro" id="IPR039448">
    <property type="entry name" value="Beta_helix"/>
</dbReference>
<feature type="compositionally biased region" description="Polar residues" evidence="4">
    <location>
        <begin position="993"/>
        <end position="1005"/>
    </location>
</feature>
<feature type="transmembrane region" description="Helical" evidence="5">
    <location>
        <begin position="1014"/>
        <end position="1033"/>
    </location>
</feature>
<reference evidence="7" key="1">
    <citation type="submission" date="2022-11" db="EMBL/GenBank/DDBJ databases">
        <title>Complete genome sequence of Methanogenium organophilum DSM 3596.</title>
        <authorList>
            <person name="Chen S.-C."/>
            <person name="Lai S.-J."/>
            <person name="You Y.-T."/>
        </authorList>
    </citation>
    <scope>NUCLEOTIDE SEQUENCE</scope>
    <source>
        <strain evidence="7">DSM 3596</strain>
    </source>
</reference>
<feature type="region of interest" description="Disordered" evidence="4">
    <location>
        <begin position="977"/>
        <end position="1012"/>
    </location>
</feature>
<dbReference type="Gene3D" id="2.60.40.10">
    <property type="entry name" value="Immunoglobulins"/>
    <property type="match status" value="1"/>
</dbReference>
<evidence type="ECO:0000256" key="2">
    <source>
        <dbReference type="ARBA" id="ARBA00022737"/>
    </source>
</evidence>
<keyword evidence="5" id="KW-0472">Membrane</keyword>
<dbReference type="Proteomes" id="UP001163096">
    <property type="component" value="Chromosome"/>
</dbReference>
<dbReference type="SMART" id="SM00710">
    <property type="entry name" value="PbH1"/>
    <property type="match status" value="13"/>
</dbReference>
<keyword evidence="5" id="KW-1133">Transmembrane helix</keyword>
<dbReference type="InterPro" id="IPR000601">
    <property type="entry name" value="PKD_dom"/>
</dbReference>
<dbReference type="PANTHER" id="PTHR22990:SF15">
    <property type="entry name" value="F-BOX ONLY PROTEIN 10"/>
    <property type="match status" value="1"/>
</dbReference>
<evidence type="ECO:0000256" key="3">
    <source>
        <dbReference type="ARBA" id="ARBA00022786"/>
    </source>
</evidence>
<evidence type="ECO:0000313" key="7">
    <source>
        <dbReference type="EMBL" id="WAI01811.1"/>
    </source>
</evidence>
<dbReference type="CDD" id="cd00146">
    <property type="entry name" value="PKD"/>
    <property type="match status" value="1"/>
</dbReference>
<dbReference type="InterPro" id="IPR012334">
    <property type="entry name" value="Pectin_lyas_fold"/>
</dbReference>
<dbReference type="Pfam" id="PF13229">
    <property type="entry name" value="Beta_helix"/>
    <property type="match status" value="3"/>
</dbReference>
<dbReference type="PANTHER" id="PTHR22990">
    <property type="entry name" value="F-BOX ONLY PROTEIN"/>
    <property type="match status" value="1"/>
</dbReference>
<dbReference type="InterPro" id="IPR007742">
    <property type="entry name" value="NosD_dom"/>
</dbReference>
<dbReference type="SUPFAM" id="SSF51126">
    <property type="entry name" value="Pectin lyase-like"/>
    <property type="match status" value="3"/>
</dbReference>
<dbReference type="RefSeq" id="WP_268187086.1">
    <property type="nucleotide sequence ID" value="NZ_CP113361.1"/>
</dbReference>
<feature type="domain" description="PKD" evidence="6">
    <location>
        <begin position="723"/>
        <end position="801"/>
    </location>
</feature>
<dbReference type="FunFam" id="2.60.40.10:FF:000270">
    <property type="entry name" value="Cell surface protein"/>
    <property type="match status" value="1"/>
</dbReference>
<feature type="compositionally biased region" description="Low complexity" evidence="4">
    <location>
        <begin position="977"/>
        <end position="992"/>
    </location>
</feature>
<evidence type="ECO:0000256" key="5">
    <source>
        <dbReference type="SAM" id="Phobius"/>
    </source>
</evidence>
<keyword evidence="8" id="KW-1185">Reference proteome</keyword>
<dbReference type="InterPro" id="IPR011050">
    <property type="entry name" value="Pectin_lyase_fold/virulence"/>
</dbReference>
<evidence type="ECO:0000313" key="8">
    <source>
        <dbReference type="Proteomes" id="UP001163096"/>
    </source>
</evidence>
<proteinExistence type="predicted"/>
<evidence type="ECO:0000259" key="6">
    <source>
        <dbReference type="PROSITE" id="PS50093"/>
    </source>
</evidence>
<dbReference type="SMART" id="SM00089">
    <property type="entry name" value="PKD"/>
    <property type="match status" value="1"/>
</dbReference>
<dbReference type="InterPro" id="IPR051550">
    <property type="entry name" value="SCF-Subunits/Alg-Epimerases"/>
</dbReference>
<keyword evidence="2" id="KW-0677">Repeat</keyword>
<dbReference type="InterPro" id="IPR035986">
    <property type="entry name" value="PKD_dom_sf"/>
</dbReference>
<dbReference type="KEGG" id="mou:OU421_02755"/>
<dbReference type="Gene3D" id="2.160.20.10">
    <property type="entry name" value="Single-stranded right-handed beta-helix, Pectin lyase-like"/>
    <property type="match status" value="3"/>
</dbReference>
<gene>
    <name evidence="7" type="ORF">OU421_02755</name>
</gene>
<keyword evidence="3" id="KW-0833">Ubl conjugation pathway</keyword>
<dbReference type="PROSITE" id="PS50093">
    <property type="entry name" value="PKD"/>
    <property type="match status" value="1"/>
</dbReference>
<organism evidence="7 8">
    <name type="scientific">Methanogenium organophilum</name>
    <dbReference type="NCBI Taxonomy" id="2199"/>
    <lineage>
        <taxon>Archaea</taxon>
        <taxon>Methanobacteriati</taxon>
        <taxon>Methanobacteriota</taxon>
        <taxon>Stenosarchaea group</taxon>
        <taxon>Methanomicrobia</taxon>
        <taxon>Methanomicrobiales</taxon>
        <taxon>Methanomicrobiaceae</taxon>
        <taxon>Methanogenium</taxon>
    </lineage>
</organism>